<proteinExistence type="predicted"/>
<organism evidence="3 4">
    <name type="scientific">Paenibacillus albilobatus</name>
    <dbReference type="NCBI Taxonomy" id="2716884"/>
    <lineage>
        <taxon>Bacteria</taxon>
        <taxon>Bacillati</taxon>
        <taxon>Bacillota</taxon>
        <taxon>Bacilli</taxon>
        <taxon>Bacillales</taxon>
        <taxon>Paenibacillaceae</taxon>
        <taxon>Paenibacillus</taxon>
    </lineage>
</organism>
<evidence type="ECO:0000313" key="3">
    <source>
        <dbReference type="EMBL" id="GIO33368.1"/>
    </source>
</evidence>
<protein>
    <recommendedName>
        <fullName evidence="2">Squalene cyclase N-terminal domain-containing protein</fullName>
    </recommendedName>
</protein>
<dbReference type="Gene3D" id="1.50.10.20">
    <property type="match status" value="1"/>
</dbReference>
<dbReference type="SUPFAM" id="SSF48239">
    <property type="entry name" value="Terpenoid cyclases/Protein prenyltransferases"/>
    <property type="match status" value="1"/>
</dbReference>
<gene>
    <name evidence="3" type="ORF">J2TS6_45090</name>
</gene>
<feature type="region of interest" description="Disordered" evidence="1">
    <location>
        <begin position="69"/>
        <end position="89"/>
    </location>
</feature>
<accession>A0A919XL22</accession>
<evidence type="ECO:0000313" key="4">
    <source>
        <dbReference type="Proteomes" id="UP000679779"/>
    </source>
</evidence>
<dbReference type="InterPro" id="IPR008930">
    <property type="entry name" value="Terpenoid_cyclase/PrenylTrfase"/>
</dbReference>
<name>A0A919XL22_9BACL</name>
<dbReference type="Pfam" id="PF13249">
    <property type="entry name" value="SQHop_cyclase_N"/>
    <property type="match status" value="1"/>
</dbReference>
<reference evidence="3" key="1">
    <citation type="submission" date="2021-03" db="EMBL/GenBank/DDBJ databases">
        <title>Antimicrobial resistance genes in bacteria isolated from Japanese honey, and their potential for conferring macrolide and lincosamide resistance in the American foulbrood pathogen Paenibacillus larvae.</title>
        <authorList>
            <person name="Okamoto M."/>
            <person name="Kumagai M."/>
            <person name="Kanamori H."/>
            <person name="Takamatsu D."/>
        </authorList>
    </citation>
    <scope>NUCLEOTIDE SEQUENCE</scope>
    <source>
        <strain evidence="3">J2TS6</strain>
    </source>
</reference>
<evidence type="ECO:0000259" key="2">
    <source>
        <dbReference type="Pfam" id="PF13249"/>
    </source>
</evidence>
<dbReference type="InterPro" id="IPR032697">
    <property type="entry name" value="SQ_cyclase_N"/>
</dbReference>
<sequence length="89" mass="10000">MNMMRKVEAEISRYLSRIRSGQRHDGAWAYDCETGPMTDAVILLLSALFPDETKLMRRLAGRLARTQAPGGEWKQYGDDDGHLSSTVEA</sequence>
<evidence type="ECO:0000256" key="1">
    <source>
        <dbReference type="SAM" id="MobiDB-lite"/>
    </source>
</evidence>
<dbReference type="Proteomes" id="UP000679779">
    <property type="component" value="Unassembled WGS sequence"/>
</dbReference>
<comment type="caution">
    <text evidence="3">The sequence shown here is derived from an EMBL/GenBank/DDBJ whole genome shotgun (WGS) entry which is preliminary data.</text>
</comment>
<keyword evidence="4" id="KW-1185">Reference proteome</keyword>
<dbReference type="AlphaFoldDB" id="A0A919XL22"/>
<feature type="domain" description="Squalene cyclase N-terminal" evidence="2">
    <location>
        <begin position="15"/>
        <end position="89"/>
    </location>
</feature>
<dbReference type="EMBL" id="BORQ01000006">
    <property type="protein sequence ID" value="GIO33368.1"/>
    <property type="molecule type" value="Genomic_DNA"/>
</dbReference>